<gene>
    <name evidence="7" type="ORF">SAMN06295910_1855</name>
</gene>
<feature type="transmembrane region" description="Helical" evidence="5">
    <location>
        <begin position="72"/>
        <end position="92"/>
    </location>
</feature>
<feature type="transmembrane region" description="Helical" evidence="5">
    <location>
        <begin position="113"/>
        <end position="136"/>
    </location>
</feature>
<keyword evidence="4 5" id="KW-0472">Membrane</keyword>
<dbReference type="RefSeq" id="WP_157123767.1">
    <property type="nucleotide sequence ID" value="NZ_LT840185.1"/>
</dbReference>
<dbReference type="OrthoDB" id="7828645at2"/>
<dbReference type="InterPro" id="IPR009915">
    <property type="entry name" value="NnrU_dom"/>
</dbReference>
<dbReference type="Pfam" id="PF07298">
    <property type="entry name" value="NnrU"/>
    <property type="match status" value="1"/>
</dbReference>
<dbReference type="AlphaFoldDB" id="A0A1X7GIN0"/>
<keyword evidence="2 5" id="KW-0812">Transmembrane</keyword>
<evidence type="ECO:0000256" key="3">
    <source>
        <dbReference type="ARBA" id="ARBA00022989"/>
    </source>
</evidence>
<feature type="transmembrane region" description="Helical" evidence="5">
    <location>
        <begin position="142"/>
        <end position="159"/>
    </location>
</feature>
<dbReference type="Proteomes" id="UP000192934">
    <property type="component" value="Chromosome I"/>
</dbReference>
<dbReference type="GO" id="GO:0016020">
    <property type="term" value="C:membrane"/>
    <property type="evidence" value="ECO:0007669"/>
    <property type="project" value="UniProtKB-SubCell"/>
</dbReference>
<keyword evidence="3 5" id="KW-1133">Transmembrane helix</keyword>
<dbReference type="Gene3D" id="1.20.120.1630">
    <property type="match status" value="1"/>
</dbReference>
<evidence type="ECO:0000313" key="8">
    <source>
        <dbReference type="Proteomes" id="UP000192934"/>
    </source>
</evidence>
<dbReference type="EMBL" id="LT840185">
    <property type="protein sequence ID" value="SMF70406.1"/>
    <property type="molecule type" value="Genomic_DNA"/>
</dbReference>
<reference evidence="8" key="1">
    <citation type="submission" date="2017-04" db="EMBL/GenBank/DDBJ databases">
        <authorList>
            <person name="Varghese N."/>
            <person name="Submissions S."/>
        </authorList>
    </citation>
    <scope>NUCLEOTIDE SEQUENCE [LARGE SCALE GENOMIC DNA]</scope>
    <source>
        <strain evidence="8">Dd16</strain>
    </source>
</reference>
<evidence type="ECO:0000256" key="1">
    <source>
        <dbReference type="ARBA" id="ARBA00004141"/>
    </source>
</evidence>
<comment type="subcellular location">
    <subcellularLocation>
        <location evidence="1">Membrane</location>
        <topology evidence="1">Multi-pass membrane protein</topology>
    </subcellularLocation>
</comment>
<dbReference type="STRING" id="941907.SAMN06295910_1855"/>
<protein>
    <submittedName>
        <fullName evidence="7">Uncharacterized membrane protein</fullName>
    </submittedName>
</protein>
<feature type="transmembrane region" description="Helical" evidence="5">
    <location>
        <begin position="197"/>
        <end position="219"/>
    </location>
</feature>
<keyword evidence="8" id="KW-1185">Reference proteome</keyword>
<evidence type="ECO:0000313" key="7">
    <source>
        <dbReference type="EMBL" id="SMF70406.1"/>
    </source>
</evidence>
<evidence type="ECO:0000259" key="6">
    <source>
        <dbReference type="Pfam" id="PF07298"/>
    </source>
</evidence>
<feature type="domain" description="NnrU" evidence="6">
    <location>
        <begin position="7"/>
        <end position="222"/>
    </location>
</feature>
<evidence type="ECO:0000256" key="2">
    <source>
        <dbReference type="ARBA" id="ARBA00022692"/>
    </source>
</evidence>
<evidence type="ECO:0000256" key="4">
    <source>
        <dbReference type="ARBA" id="ARBA00023136"/>
    </source>
</evidence>
<name>A0A1X7GIN0_9SPHN</name>
<proteinExistence type="predicted"/>
<feature type="transmembrane region" description="Helical" evidence="5">
    <location>
        <begin position="37"/>
        <end position="60"/>
    </location>
</feature>
<sequence length="232" mass="25292">MTPLDALAVFTALFVGTHLLMSHPWRAGLVARLGEKGFLGVYSLVSFVTLGGMVWGWRAIEDSQPLWIAPLWWLNAASWILLLASILLIGSLRSNPAFPKPGAASAAIGPARGVFAITRHPMNVSFILWALIHLSIWGSPRNLIVAGGILILALAGSIGQDRKKERLLGDAWRDWEARTSFLPFAALASGRARLRDCWPGAVALLGGLAFWLAVTYWHAPLFSPIGWLRPDL</sequence>
<organism evidence="7 8">
    <name type="scientific">Allosphingosinicella indica</name>
    <dbReference type="NCBI Taxonomy" id="941907"/>
    <lineage>
        <taxon>Bacteria</taxon>
        <taxon>Pseudomonadati</taxon>
        <taxon>Pseudomonadota</taxon>
        <taxon>Alphaproteobacteria</taxon>
        <taxon>Sphingomonadales</taxon>
        <taxon>Sphingomonadaceae</taxon>
        <taxon>Allosphingosinicella</taxon>
    </lineage>
</organism>
<accession>A0A1X7GIN0</accession>
<evidence type="ECO:0000256" key="5">
    <source>
        <dbReference type="SAM" id="Phobius"/>
    </source>
</evidence>
<feature type="transmembrane region" description="Helical" evidence="5">
    <location>
        <begin position="6"/>
        <end position="25"/>
    </location>
</feature>